<protein>
    <submittedName>
        <fullName evidence="2">Uncharacterized protein</fullName>
    </submittedName>
</protein>
<proteinExistence type="predicted"/>
<dbReference type="EMBL" id="VIFM01000064">
    <property type="protein sequence ID" value="TQF14597.1"/>
    <property type="molecule type" value="Genomic_DNA"/>
</dbReference>
<keyword evidence="1" id="KW-0472">Membrane</keyword>
<evidence type="ECO:0000313" key="2">
    <source>
        <dbReference type="EMBL" id="TQF14597.1"/>
    </source>
</evidence>
<organism evidence="2 3">
    <name type="scientific">Myxococcus llanfairpwllgwyngyllgogerychwyrndrobwllllantysiliogogogochensis</name>
    <dbReference type="NCBI Taxonomy" id="2590453"/>
    <lineage>
        <taxon>Bacteria</taxon>
        <taxon>Pseudomonadati</taxon>
        <taxon>Myxococcota</taxon>
        <taxon>Myxococcia</taxon>
        <taxon>Myxococcales</taxon>
        <taxon>Cystobacterineae</taxon>
        <taxon>Myxococcaceae</taxon>
        <taxon>Myxococcus</taxon>
    </lineage>
</organism>
<reference evidence="2 3" key="1">
    <citation type="submission" date="2019-06" db="EMBL/GenBank/DDBJ databases">
        <authorList>
            <person name="Livingstone P."/>
            <person name="Whitworth D."/>
        </authorList>
    </citation>
    <scope>NUCLEOTIDE SEQUENCE [LARGE SCALE GENOMIC DNA]</scope>
    <source>
        <strain evidence="2 3">AM401</strain>
    </source>
</reference>
<keyword evidence="1" id="KW-0812">Transmembrane</keyword>
<comment type="caution">
    <text evidence="2">The sequence shown here is derived from an EMBL/GenBank/DDBJ whole genome shotgun (WGS) entry which is preliminary data.</text>
</comment>
<sequence>MALPAHADDGDLDMYSYPVLLLLMLEVFWPVLLAAVVAVVAVWLLWRAFRRRANRRAPVRGRGVRRDVRPSK</sequence>
<dbReference type="AlphaFoldDB" id="A0A540X003"/>
<keyword evidence="1" id="KW-1133">Transmembrane helix</keyword>
<name>A0A540X003_9BACT</name>
<keyword evidence="3" id="KW-1185">Reference proteome</keyword>
<evidence type="ECO:0000313" key="3">
    <source>
        <dbReference type="Proteomes" id="UP000315369"/>
    </source>
</evidence>
<accession>A0A540X003</accession>
<feature type="transmembrane region" description="Helical" evidence="1">
    <location>
        <begin position="20"/>
        <end position="46"/>
    </location>
</feature>
<gene>
    <name evidence="2" type="ORF">FJV41_17905</name>
</gene>
<evidence type="ECO:0000256" key="1">
    <source>
        <dbReference type="SAM" id="Phobius"/>
    </source>
</evidence>
<dbReference type="Proteomes" id="UP000315369">
    <property type="component" value="Unassembled WGS sequence"/>
</dbReference>